<sequence>MTATGTIDVAAIRSRHRIEAVIAASGVELRPTGKSLMGCCPLHEDHTASLSVGGIPDRFHCFGCGASGDVIEYVARLRNLTFRDAVAYLENDHDLGMPSAHRAPASPLPQPPTIDVAPERAWETNELAWQRWTRPVNHEFALSWLRNHRGLDVAPVEAALESHVVGHTGAAWAMTTRHLSRAGVSDDELLALDLSQRTRRGTLIDTLRGRLVVPVRDSEGHLTGFIGRQTLENSHGPRYRNPTRTAVFDKSTMLYVVESHPGRPAHVVVVEGPLDVLAVAAAGVGANLPVVAVSTGGTSVSRDQARHVSALSPQRVYLALDGDPAGRDGATRWVDLLHRQLHHPIAVADLPVGRDPADWIADHGPKGLRSLLTQARPPAYELAQLAPRRPGATAATAFTPHLWRKSLHDHDRPSP</sequence>
<dbReference type="PANTHER" id="PTHR30313:SF2">
    <property type="entry name" value="DNA PRIMASE"/>
    <property type="match status" value="1"/>
</dbReference>
<evidence type="ECO:0000313" key="13">
    <source>
        <dbReference type="Proteomes" id="UP000030013"/>
    </source>
</evidence>
<keyword evidence="13" id="KW-1185">Reference proteome</keyword>
<dbReference type="Pfam" id="PF01807">
    <property type="entry name" value="Zn_ribbon_DnaG"/>
    <property type="match status" value="1"/>
</dbReference>
<evidence type="ECO:0000256" key="9">
    <source>
        <dbReference type="ARBA" id="ARBA00023163"/>
    </source>
</evidence>
<feature type="non-terminal residue" evidence="12">
    <location>
        <position position="415"/>
    </location>
</feature>
<dbReference type="Gene3D" id="3.40.1360.10">
    <property type="match status" value="1"/>
</dbReference>
<dbReference type="EMBL" id="AVPL01000070">
    <property type="protein sequence ID" value="KGN39811.1"/>
    <property type="molecule type" value="Genomic_DNA"/>
</dbReference>
<evidence type="ECO:0008006" key="14">
    <source>
        <dbReference type="Google" id="ProtNLM"/>
    </source>
</evidence>
<dbReference type="SUPFAM" id="SSF57783">
    <property type="entry name" value="Zinc beta-ribbon"/>
    <property type="match status" value="1"/>
</dbReference>
<dbReference type="InterPro" id="IPR037068">
    <property type="entry name" value="DNA_primase_core_N_sf"/>
</dbReference>
<dbReference type="Pfam" id="PF13155">
    <property type="entry name" value="Toprim_2"/>
    <property type="match status" value="1"/>
</dbReference>
<dbReference type="GO" id="GO:0000428">
    <property type="term" value="C:DNA-directed RNA polymerase complex"/>
    <property type="evidence" value="ECO:0007669"/>
    <property type="project" value="UniProtKB-KW"/>
</dbReference>
<feature type="domain" description="Zinc finger CHC2-type" evidence="10">
    <location>
        <begin position="36"/>
        <end position="90"/>
    </location>
</feature>
<evidence type="ECO:0000256" key="2">
    <source>
        <dbReference type="ARBA" id="ARBA00022515"/>
    </source>
</evidence>
<evidence type="ECO:0000259" key="10">
    <source>
        <dbReference type="SMART" id="SM00400"/>
    </source>
</evidence>
<keyword evidence="5" id="KW-0235">DNA replication</keyword>
<dbReference type="SMART" id="SM00493">
    <property type="entry name" value="TOPRIM"/>
    <property type="match status" value="1"/>
</dbReference>
<dbReference type="InterPro" id="IPR002694">
    <property type="entry name" value="Znf_CHC2"/>
</dbReference>
<dbReference type="Gene3D" id="3.90.580.10">
    <property type="entry name" value="Zinc finger, CHC2-type domain"/>
    <property type="match status" value="1"/>
</dbReference>
<keyword evidence="8" id="KW-0862">Zinc</keyword>
<reference evidence="12 13" key="1">
    <citation type="submission" date="2013-08" db="EMBL/GenBank/DDBJ databases">
        <title>The genome sequence of Knoellia aerolata.</title>
        <authorList>
            <person name="Zhu W."/>
            <person name="Wang G."/>
        </authorList>
    </citation>
    <scope>NUCLEOTIDE SEQUENCE [LARGE SCALE GENOMIC DNA]</scope>
    <source>
        <strain evidence="12 13">DSM 18566</strain>
    </source>
</reference>
<dbReference type="AlphaFoldDB" id="A0A0A0JW06"/>
<dbReference type="GO" id="GO:0005737">
    <property type="term" value="C:cytoplasm"/>
    <property type="evidence" value="ECO:0007669"/>
    <property type="project" value="TreeGrafter"/>
</dbReference>
<dbReference type="GO" id="GO:0008270">
    <property type="term" value="F:zinc ion binding"/>
    <property type="evidence" value="ECO:0007669"/>
    <property type="project" value="UniProtKB-KW"/>
</dbReference>
<keyword evidence="2" id="KW-0639">Primosome</keyword>
<dbReference type="Proteomes" id="UP000030013">
    <property type="component" value="Unassembled WGS sequence"/>
</dbReference>
<dbReference type="InterPro" id="IPR006171">
    <property type="entry name" value="TOPRIM_dom"/>
</dbReference>
<accession>A0A0A0JW06</accession>
<protein>
    <recommendedName>
        <fullName evidence="14">Zinc finger CHC2-type domain-containing protein</fullName>
    </recommendedName>
</protein>
<gene>
    <name evidence="12" type="ORF">N801_18945</name>
</gene>
<dbReference type="InterPro" id="IPR036977">
    <property type="entry name" value="DNA_primase_Znf_CHC2"/>
</dbReference>
<dbReference type="Pfam" id="PF08275">
    <property type="entry name" value="DNAG_N"/>
    <property type="match status" value="1"/>
</dbReference>
<evidence type="ECO:0000313" key="12">
    <source>
        <dbReference type="EMBL" id="KGN39811.1"/>
    </source>
</evidence>
<dbReference type="Gene3D" id="3.90.980.10">
    <property type="entry name" value="DNA primase, catalytic core, N-terminal domain"/>
    <property type="match status" value="1"/>
</dbReference>
<dbReference type="eggNOG" id="COG0358">
    <property type="taxonomic scope" value="Bacteria"/>
</dbReference>
<feature type="domain" description="Toprim" evidence="11">
    <location>
        <begin position="265"/>
        <end position="342"/>
    </location>
</feature>
<keyword evidence="7" id="KW-0863">Zinc-finger</keyword>
<dbReference type="GO" id="GO:0003899">
    <property type="term" value="F:DNA-directed RNA polymerase activity"/>
    <property type="evidence" value="ECO:0007669"/>
    <property type="project" value="InterPro"/>
</dbReference>
<keyword evidence="9" id="KW-0804">Transcription</keyword>
<dbReference type="STRING" id="1385519.N801_18945"/>
<evidence type="ECO:0000256" key="7">
    <source>
        <dbReference type="ARBA" id="ARBA00022771"/>
    </source>
</evidence>
<dbReference type="PANTHER" id="PTHR30313">
    <property type="entry name" value="DNA PRIMASE"/>
    <property type="match status" value="1"/>
</dbReference>
<keyword evidence="1" id="KW-0240">DNA-directed RNA polymerase</keyword>
<evidence type="ECO:0000256" key="3">
    <source>
        <dbReference type="ARBA" id="ARBA00022679"/>
    </source>
</evidence>
<evidence type="ECO:0000256" key="1">
    <source>
        <dbReference type="ARBA" id="ARBA00022478"/>
    </source>
</evidence>
<keyword evidence="4" id="KW-0548">Nucleotidyltransferase</keyword>
<organism evidence="12 13">
    <name type="scientific">Knoellia aerolata DSM 18566</name>
    <dbReference type="NCBI Taxonomy" id="1385519"/>
    <lineage>
        <taxon>Bacteria</taxon>
        <taxon>Bacillati</taxon>
        <taxon>Actinomycetota</taxon>
        <taxon>Actinomycetes</taxon>
        <taxon>Micrococcales</taxon>
        <taxon>Intrasporangiaceae</taxon>
        <taxon>Knoellia</taxon>
    </lineage>
</organism>
<dbReference type="RefSeq" id="WP_035940329.1">
    <property type="nucleotide sequence ID" value="NZ_AVPL01000070.1"/>
</dbReference>
<evidence type="ECO:0000256" key="5">
    <source>
        <dbReference type="ARBA" id="ARBA00022705"/>
    </source>
</evidence>
<dbReference type="SMART" id="SM00400">
    <property type="entry name" value="ZnF_CHCC"/>
    <property type="match status" value="1"/>
</dbReference>
<evidence type="ECO:0000256" key="6">
    <source>
        <dbReference type="ARBA" id="ARBA00022723"/>
    </source>
</evidence>
<name>A0A0A0JW06_9MICO</name>
<evidence type="ECO:0000256" key="8">
    <source>
        <dbReference type="ARBA" id="ARBA00022833"/>
    </source>
</evidence>
<dbReference type="InterPro" id="IPR013264">
    <property type="entry name" value="DNAG_N"/>
</dbReference>
<evidence type="ECO:0000256" key="4">
    <source>
        <dbReference type="ARBA" id="ARBA00022695"/>
    </source>
</evidence>
<dbReference type="GO" id="GO:0006269">
    <property type="term" value="P:DNA replication, synthesis of primer"/>
    <property type="evidence" value="ECO:0007669"/>
    <property type="project" value="UniProtKB-KW"/>
</dbReference>
<comment type="caution">
    <text evidence="12">The sequence shown here is derived from an EMBL/GenBank/DDBJ whole genome shotgun (WGS) entry which is preliminary data.</text>
</comment>
<keyword evidence="6" id="KW-0479">Metal-binding</keyword>
<keyword evidence="3" id="KW-0808">Transferase</keyword>
<dbReference type="GO" id="GO:1990077">
    <property type="term" value="C:primosome complex"/>
    <property type="evidence" value="ECO:0007669"/>
    <property type="project" value="UniProtKB-KW"/>
</dbReference>
<dbReference type="InterPro" id="IPR050219">
    <property type="entry name" value="DnaG_primase"/>
</dbReference>
<dbReference type="GO" id="GO:0003677">
    <property type="term" value="F:DNA binding"/>
    <property type="evidence" value="ECO:0007669"/>
    <property type="project" value="InterPro"/>
</dbReference>
<proteinExistence type="predicted"/>
<dbReference type="SUPFAM" id="SSF56731">
    <property type="entry name" value="DNA primase core"/>
    <property type="match status" value="1"/>
</dbReference>
<evidence type="ECO:0000259" key="11">
    <source>
        <dbReference type="SMART" id="SM00493"/>
    </source>
</evidence>